<dbReference type="EMBL" id="MAVT02000001">
    <property type="protein sequence ID" value="POS81600.1"/>
    <property type="molecule type" value="Genomic_DNA"/>
</dbReference>
<dbReference type="AlphaFoldDB" id="A0A2P5IGH1"/>
<sequence length="160" mass="17739">MVSRTGTVHPGSISERVRKAAKDMENLLAGTLCNEPKDAKEHIEYDCVMVNPLIHPHGKSEPMHMKSEPTLTEAIDRMGQGPQLISWKMHKEHPEPAIAEVDMMGVQIIYRVTVIRSDGSSGAGLDPEDMEKVEAWCTSTWRQLAGGDWKLVAQLLVPIS</sequence>
<evidence type="ECO:0000313" key="2">
    <source>
        <dbReference type="Proteomes" id="UP000094444"/>
    </source>
</evidence>
<organism evidence="1 2">
    <name type="scientific">Diaporthe helianthi</name>
    <dbReference type="NCBI Taxonomy" id="158607"/>
    <lineage>
        <taxon>Eukaryota</taxon>
        <taxon>Fungi</taxon>
        <taxon>Dikarya</taxon>
        <taxon>Ascomycota</taxon>
        <taxon>Pezizomycotina</taxon>
        <taxon>Sordariomycetes</taxon>
        <taxon>Sordariomycetidae</taxon>
        <taxon>Diaporthales</taxon>
        <taxon>Diaporthaceae</taxon>
        <taxon>Diaporthe</taxon>
    </lineage>
</organism>
<keyword evidence="2" id="KW-1185">Reference proteome</keyword>
<name>A0A2P5IGH1_DIAHE</name>
<dbReference type="Proteomes" id="UP000094444">
    <property type="component" value="Unassembled WGS sequence"/>
</dbReference>
<dbReference type="OrthoDB" id="2865667at2759"/>
<gene>
    <name evidence="1" type="ORF">DHEL01_v200038</name>
</gene>
<protein>
    <recommendedName>
        <fullName evidence="3">DUF4440 domain-containing protein</fullName>
    </recommendedName>
</protein>
<evidence type="ECO:0000313" key="1">
    <source>
        <dbReference type="EMBL" id="POS81600.1"/>
    </source>
</evidence>
<comment type="caution">
    <text evidence="1">The sequence shown here is derived from an EMBL/GenBank/DDBJ whole genome shotgun (WGS) entry which is preliminary data.</text>
</comment>
<evidence type="ECO:0008006" key="3">
    <source>
        <dbReference type="Google" id="ProtNLM"/>
    </source>
</evidence>
<accession>A0A2P5IGH1</accession>
<proteinExistence type="predicted"/>
<reference evidence="1" key="1">
    <citation type="submission" date="2017-09" db="EMBL/GenBank/DDBJ databases">
        <title>Polyketide synthases of a Diaporthe helianthi virulent isolate.</title>
        <authorList>
            <person name="Baroncelli R."/>
        </authorList>
    </citation>
    <scope>NUCLEOTIDE SEQUENCE [LARGE SCALE GENOMIC DNA]</scope>
    <source>
        <strain evidence="1">7/96</strain>
    </source>
</reference>
<dbReference type="InParanoid" id="A0A2P5IGH1"/>